<dbReference type="EMBL" id="FOKV01000007">
    <property type="protein sequence ID" value="SFC67806.1"/>
    <property type="molecule type" value="Genomic_DNA"/>
</dbReference>
<proteinExistence type="predicted"/>
<feature type="transmembrane region" description="Helical" evidence="1">
    <location>
        <begin position="618"/>
        <end position="637"/>
    </location>
</feature>
<reference evidence="4" key="1">
    <citation type="submission" date="2016-10" db="EMBL/GenBank/DDBJ databases">
        <authorList>
            <person name="Varghese N."/>
            <person name="Submissions S."/>
        </authorList>
    </citation>
    <scope>NUCLEOTIDE SEQUENCE [LARGE SCALE GENOMIC DNA]</scope>
    <source>
        <strain evidence="4">DSM 24499</strain>
    </source>
</reference>
<keyword evidence="1" id="KW-1133">Transmembrane helix</keyword>
<evidence type="ECO:0000313" key="4">
    <source>
        <dbReference type="Proteomes" id="UP000199438"/>
    </source>
</evidence>
<dbReference type="AlphaFoldDB" id="A0A1I1L417"/>
<dbReference type="Proteomes" id="UP000199438">
    <property type="component" value="Unassembled WGS sequence"/>
</dbReference>
<gene>
    <name evidence="3" type="ORF">SAMN04487907_10744</name>
</gene>
<keyword evidence="1 3" id="KW-0812">Transmembrane</keyword>
<dbReference type="RefSeq" id="WP_092543739.1">
    <property type="nucleotide sequence ID" value="NZ_FOKV01000007.1"/>
</dbReference>
<dbReference type="PANTHER" id="PTHR37464">
    <property type="entry name" value="BLL2463 PROTEIN"/>
    <property type="match status" value="1"/>
</dbReference>
<dbReference type="InterPro" id="IPR011933">
    <property type="entry name" value="Double_TM_dom"/>
</dbReference>
<feature type="transmembrane region" description="Helical" evidence="1">
    <location>
        <begin position="56"/>
        <end position="78"/>
    </location>
</feature>
<dbReference type="OrthoDB" id="9810200at2"/>
<dbReference type="PANTHER" id="PTHR37464:SF1">
    <property type="entry name" value="BLL2463 PROTEIN"/>
    <property type="match status" value="1"/>
</dbReference>
<protein>
    <submittedName>
        <fullName evidence="3">N-terminal double-transmembrane domain-containing protein</fullName>
    </submittedName>
</protein>
<accession>A0A1I1L417</accession>
<name>A0A1I1L417_9FLAO</name>
<dbReference type="Pfam" id="PF07584">
    <property type="entry name" value="BatA"/>
    <property type="match status" value="1"/>
</dbReference>
<keyword evidence="1" id="KW-0472">Membrane</keyword>
<feature type="transmembrane region" description="Helical" evidence="1">
    <location>
        <begin position="6"/>
        <end position="24"/>
    </location>
</feature>
<sequence length="641" mass="73688">MQFKHPELLYALILLVIPFIVHLFKLRRFQKEAFTNVKFLKKVVQENRRSNQLKKWLILAARTLALAFLILAFAQPFIPSGKTAKQSTSTLLYLDNSFSMQLRGEHGPMLQHNIQQLLENNQENQAFGLFTNSNDFGIISPAENQSELQDIDYSSNSMNFDLINLKARQFFNEHPADVQKLVLISDFQQNFGDLNKLENVEYHFVKNEAQNIANISIDSAFVIDKNLNQITLKTKFSTTEKLDRDIPISLKNGEQILAKKSINFKENKQQEIEFRLQAEEIENGIISIEDNGLYYDNELFFSYAETPKINVLSVSGSDADFLSRIFTEDQFIYTNFVENKVDFSAFSAADLIILNEVDQINTALQNQVLEKAKQGTLVCIIPASTLQLQNYNPFLSNLGLPTIQSKQNRELLITEIAFEHPLFEDTFEKEISNFQYPEVQSFFNFNRDASAALRFQNRNAFLMNSGNSYLFSAGINQDNSNFQNSPLIVPVFYNLGISALKTPSLYFEVGKENTFDVNIAGSGDQVVEIQQNSEESFIPLQQNTADKITVTTTDLPENAGNYRITYQQNRILPISYNYPRSESDLNYLDINEFENIEKQTDLNMYFESAKAAQQIDVLWKWFIIFALIFLSIEMLLLKFFK</sequence>
<evidence type="ECO:0000313" key="3">
    <source>
        <dbReference type="EMBL" id="SFC67806.1"/>
    </source>
</evidence>
<dbReference type="STRING" id="1334022.SAMN04487907_10744"/>
<feature type="domain" description="Aerotolerance regulator N-terminal" evidence="2">
    <location>
        <begin position="1"/>
        <end position="76"/>
    </location>
</feature>
<dbReference type="InterPro" id="IPR024163">
    <property type="entry name" value="Aerotolerance_reg_N"/>
</dbReference>
<organism evidence="3 4">
    <name type="scientific">Zunongwangia mangrovi</name>
    <dbReference type="NCBI Taxonomy" id="1334022"/>
    <lineage>
        <taxon>Bacteria</taxon>
        <taxon>Pseudomonadati</taxon>
        <taxon>Bacteroidota</taxon>
        <taxon>Flavobacteriia</taxon>
        <taxon>Flavobacteriales</taxon>
        <taxon>Flavobacteriaceae</taxon>
        <taxon>Zunongwangia</taxon>
    </lineage>
</organism>
<keyword evidence="4" id="KW-1185">Reference proteome</keyword>
<evidence type="ECO:0000256" key="1">
    <source>
        <dbReference type="SAM" id="Phobius"/>
    </source>
</evidence>
<evidence type="ECO:0000259" key="2">
    <source>
        <dbReference type="Pfam" id="PF07584"/>
    </source>
</evidence>
<dbReference type="NCBIfam" id="TIGR02226">
    <property type="entry name" value="two_anch"/>
    <property type="match status" value="1"/>
</dbReference>